<feature type="chain" id="PRO_5002664362" description="DUF4369 domain-containing protein" evidence="1">
    <location>
        <begin position="24"/>
        <end position="249"/>
    </location>
</feature>
<sequence>MQIRLTILSLVSLFLLASCSKDGDFTLTGKVNGLKKGKIYLQRIEDTSLVTIDSVIVDGDPTFEFITDLKEPQIVYLALEKVDAYEYDDRIMIFAEPGQMTVNTSLKNFESQAAITGSQNQQKLDEYTKIIRRFNDQNLDLIKKSFEVRKEGWEDSIVFYDNKLQNLTKRKYLYTVNFALNNKEYEVAPYLAVSEIFDANVKYLDTIYSSLKPKIRRSKYGKALKDYIKERKDMPEETTTTTTDSTYTE</sequence>
<evidence type="ECO:0000313" key="4">
    <source>
        <dbReference type="Proteomes" id="UP000001601"/>
    </source>
</evidence>
<accession>A3XR10</accession>
<gene>
    <name evidence="3" type="ORF">MED217_13986</name>
</gene>
<dbReference type="Proteomes" id="UP000001601">
    <property type="component" value="Unassembled WGS sequence"/>
</dbReference>
<dbReference type="PROSITE" id="PS51257">
    <property type="entry name" value="PROKAR_LIPOPROTEIN"/>
    <property type="match status" value="1"/>
</dbReference>
<keyword evidence="1" id="KW-0732">Signal</keyword>
<dbReference type="Pfam" id="PF14289">
    <property type="entry name" value="DUF4369"/>
    <property type="match status" value="1"/>
</dbReference>
<dbReference type="RefSeq" id="WP_009781151.1">
    <property type="nucleotide sequence ID" value="NZ_CH672395.1"/>
</dbReference>
<dbReference type="eggNOG" id="COG0526">
    <property type="taxonomic scope" value="Bacteria"/>
</dbReference>
<dbReference type="AlphaFoldDB" id="A3XR10"/>
<evidence type="ECO:0000256" key="1">
    <source>
        <dbReference type="SAM" id="SignalP"/>
    </source>
</evidence>
<reference evidence="3 4" key="1">
    <citation type="journal article" date="2007" name="Nature">
        <title>Light stimulates growth of proteorhodopsin-containing marine Flavobacteria.</title>
        <authorList>
            <person name="Gomez-Consarnau L."/>
            <person name="Gonzalez J.M."/>
            <person name="Coll-Llado M."/>
            <person name="Gourdon P."/>
            <person name="Pascher T."/>
            <person name="Neutze R."/>
            <person name="Pedros-Alio C."/>
            <person name="Pinhassi J."/>
        </authorList>
    </citation>
    <scope>NUCLEOTIDE SEQUENCE [LARGE SCALE GENOMIC DNA]</scope>
    <source>
        <strain evidence="3 4">MED217</strain>
    </source>
</reference>
<keyword evidence="4" id="KW-1185">Reference proteome</keyword>
<comment type="caution">
    <text evidence="3">The sequence shown here is derived from an EMBL/GenBank/DDBJ whole genome shotgun (WGS) entry which is preliminary data.</text>
</comment>
<dbReference type="OrthoDB" id="1143206at2"/>
<evidence type="ECO:0000259" key="2">
    <source>
        <dbReference type="Pfam" id="PF14289"/>
    </source>
</evidence>
<protein>
    <recommendedName>
        <fullName evidence="2">DUF4369 domain-containing protein</fullName>
    </recommendedName>
</protein>
<proteinExistence type="predicted"/>
<dbReference type="EMBL" id="AANC01000011">
    <property type="protein sequence ID" value="EAQ48007.1"/>
    <property type="molecule type" value="Genomic_DNA"/>
</dbReference>
<feature type="domain" description="DUF4369" evidence="2">
    <location>
        <begin position="25"/>
        <end position="124"/>
    </location>
</feature>
<organism evidence="3 4">
    <name type="scientific">Leeuwenhoekiella blandensis (strain CECT 7118 / CCUG 51940 / KCTC 22103 / MED217)</name>
    <name type="common">Flavobacterium sp. (strain MED217)</name>
    <dbReference type="NCBI Taxonomy" id="398720"/>
    <lineage>
        <taxon>Bacteria</taxon>
        <taxon>Pseudomonadati</taxon>
        <taxon>Bacteroidota</taxon>
        <taxon>Flavobacteriia</taxon>
        <taxon>Flavobacteriales</taxon>
        <taxon>Flavobacteriaceae</taxon>
        <taxon>Leeuwenhoekiella</taxon>
    </lineage>
</organism>
<dbReference type="InterPro" id="IPR025380">
    <property type="entry name" value="DUF4369"/>
</dbReference>
<dbReference type="STRING" id="398720.MED217_13986"/>
<evidence type="ECO:0000313" key="3">
    <source>
        <dbReference type="EMBL" id="EAQ48007.1"/>
    </source>
</evidence>
<feature type="signal peptide" evidence="1">
    <location>
        <begin position="1"/>
        <end position="23"/>
    </location>
</feature>
<name>A3XR10_LEEBM</name>
<dbReference type="HOGENOM" id="CLU_103789_0_0_10"/>